<keyword evidence="22" id="KW-1185">Reference proteome</keyword>
<feature type="active site" description="Proton acceptor" evidence="13 14">
    <location>
        <position position="208"/>
    </location>
</feature>
<evidence type="ECO:0000256" key="18">
    <source>
        <dbReference type="SAM" id="SignalP"/>
    </source>
</evidence>
<evidence type="ECO:0000256" key="12">
    <source>
        <dbReference type="ARBA" id="ARBA00080511"/>
    </source>
</evidence>
<protein>
    <recommendedName>
        <fullName evidence="11 13">Glycerol-3-phosphate dehydrogenase [NAD(P)+]</fullName>
        <ecNumber evidence="10 13">1.1.1.94</ecNumber>
    </recommendedName>
    <alternativeName>
        <fullName evidence="13">NAD(P)(+)-dependent glycerol-3-phosphate dehydrogenase</fullName>
    </alternativeName>
    <alternativeName>
        <fullName evidence="12 13">NAD(P)H-dependent dihydroxyacetone-phosphate reductase</fullName>
    </alternativeName>
</protein>
<evidence type="ECO:0000256" key="3">
    <source>
        <dbReference type="ARBA" id="ARBA00022857"/>
    </source>
</evidence>
<evidence type="ECO:0000256" key="2">
    <source>
        <dbReference type="ARBA" id="ARBA00022516"/>
    </source>
</evidence>
<feature type="chain" id="PRO_5013155430" description="Glycerol-3-phosphate dehydrogenase [NAD(P)+]" evidence="18">
    <location>
        <begin position="24"/>
        <end position="353"/>
    </location>
</feature>
<comment type="similarity">
    <text evidence="1 13 17">Belongs to the NAD-dependent glycerol-3-phosphate dehydrogenase family.</text>
</comment>
<evidence type="ECO:0000256" key="6">
    <source>
        <dbReference type="ARBA" id="ARBA00023098"/>
    </source>
</evidence>
<keyword evidence="4 13" id="KW-0560">Oxidoreductase</keyword>
<feature type="binding site" evidence="13">
    <location>
        <position position="122"/>
    </location>
    <ligand>
        <name>NADPH</name>
        <dbReference type="ChEBI" id="CHEBI:57783"/>
    </ligand>
</feature>
<dbReference type="InterPro" id="IPR011128">
    <property type="entry name" value="G3P_DH_NAD-dep_N"/>
</dbReference>
<feature type="binding site" evidence="13">
    <location>
        <position position="54"/>
    </location>
    <ligand>
        <name>NADPH</name>
        <dbReference type="ChEBI" id="CHEBI:57783"/>
    </ligand>
</feature>
<keyword evidence="6 13" id="KW-0443">Lipid metabolism</keyword>
<evidence type="ECO:0000256" key="7">
    <source>
        <dbReference type="ARBA" id="ARBA00023209"/>
    </source>
</evidence>
<dbReference type="HAMAP" id="MF_00394">
    <property type="entry name" value="NAD_Glyc3P_dehydrog"/>
    <property type="match status" value="1"/>
</dbReference>
<feature type="binding site" evidence="13">
    <location>
        <position position="37"/>
    </location>
    <ligand>
        <name>NADPH</name>
        <dbReference type="ChEBI" id="CHEBI:57783"/>
    </ligand>
</feature>
<dbReference type="SUPFAM" id="SSF51735">
    <property type="entry name" value="NAD(P)-binding Rossmann-fold domains"/>
    <property type="match status" value="1"/>
</dbReference>
<feature type="binding site" evidence="13">
    <location>
        <position position="297"/>
    </location>
    <ligand>
        <name>NADPH</name>
        <dbReference type="ChEBI" id="CHEBI:57783"/>
    </ligand>
</feature>
<dbReference type="GO" id="GO:0141153">
    <property type="term" value="F:glycerol-3-phosphate dehydrogenase (NADP+) activity"/>
    <property type="evidence" value="ECO:0007669"/>
    <property type="project" value="RHEA"/>
</dbReference>
<dbReference type="Pfam" id="PF07479">
    <property type="entry name" value="NAD_Gly3P_dh_C"/>
    <property type="match status" value="1"/>
</dbReference>
<dbReference type="EMBL" id="FQXE01000002">
    <property type="protein sequence ID" value="SHH24481.1"/>
    <property type="molecule type" value="Genomic_DNA"/>
</dbReference>
<sequence length="353" mass="35675">MSACSQRIRVAVLGAGSWGTALAALASSQADTLLWARDPAAARLIGQEHRNTRYLPDIPLPPALRATASLQEAVDHACAADAGRGLIILGVPVAGLADICAQVAHALAPGLGAKLNIVWTCKGFQHETGLLPHQIAQAALAGWPDIGLGVLSGPSFAREVAQGLPVALTLATRQAPAAEAVLAALHGAHARIYTSTDIIGVEVGGALKNIMAIACGISDGLGLGSNARAALITRGLAEMQRLGLALGGQAETFAGLAGLGDLVLTATGALSRNRQVGLAIGQGQALAGILAGGMTAEGVRCARAALALGREHGVDLPITEAVCNVLFEGLAPRVAVSTLLAREPRAEAPSMPR</sequence>
<feature type="binding site" evidence="15">
    <location>
        <begin position="272"/>
        <end position="273"/>
    </location>
    <ligand>
        <name>substrate</name>
    </ligand>
</feature>
<dbReference type="PRINTS" id="PR00077">
    <property type="entry name" value="GPDHDRGNASE"/>
</dbReference>
<evidence type="ECO:0000256" key="15">
    <source>
        <dbReference type="PIRSR" id="PIRSR000114-2"/>
    </source>
</evidence>
<evidence type="ECO:0000313" key="22">
    <source>
        <dbReference type="Proteomes" id="UP000184226"/>
    </source>
</evidence>
<gene>
    <name evidence="13" type="primary">gpsA</name>
    <name evidence="21" type="ORF">SAMN04488135_102548</name>
</gene>
<dbReference type="NCBIfam" id="NF000940">
    <property type="entry name" value="PRK00094.1-2"/>
    <property type="match status" value="1"/>
</dbReference>
<feature type="binding site" evidence="13">
    <location>
        <position position="153"/>
    </location>
    <ligand>
        <name>sn-glycerol 3-phosphate</name>
        <dbReference type="ChEBI" id="CHEBI:57597"/>
    </ligand>
</feature>
<keyword evidence="13" id="KW-0963">Cytoplasm</keyword>
<evidence type="ECO:0000256" key="14">
    <source>
        <dbReference type="PIRSR" id="PIRSR000114-1"/>
    </source>
</evidence>
<evidence type="ECO:0000256" key="16">
    <source>
        <dbReference type="PIRSR" id="PIRSR000114-3"/>
    </source>
</evidence>
<feature type="binding site" evidence="13">
    <location>
        <position position="18"/>
    </location>
    <ligand>
        <name>NADPH</name>
        <dbReference type="ChEBI" id="CHEBI:57783"/>
    </ligand>
</feature>
<evidence type="ECO:0000256" key="9">
    <source>
        <dbReference type="ARBA" id="ARBA00052716"/>
    </source>
</evidence>
<feature type="domain" description="Glycerol-3-phosphate dehydrogenase NAD-dependent C-terminal" evidence="20">
    <location>
        <begin position="197"/>
        <end position="336"/>
    </location>
</feature>
<dbReference type="UniPathway" id="UPA00940"/>
<evidence type="ECO:0000256" key="17">
    <source>
        <dbReference type="RuleBase" id="RU000437"/>
    </source>
</evidence>
<dbReference type="PANTHER" id="PTHR11728:SF1">
    <property type="entry name" value="GLYCEROL-3-PHOSPHATE DEHYDROGENASE [NAD(+)] 2, CHLOROPLASTIC"/>
    <property type="match status" value="1"/>
</dbReference>
<feature type="binding site" evidence="13">
    <location>
        <position position="272"/>
    </location>
    <ligand>
        <name>NADPH</name>
        <dbReference type="ChEBI" id="CHEBI:57783"/>
    </ligand>
</feature>
<comment type="pathway">
    <text evidence="13">Membrane lipid metabolism; glycerophospholipid metabolism.</text>
</comment>
<proteinExistence type="inferred from homology"/>
<dbReference type="PROSITE" id="PS00957">
    <property type="entry name" value="NAD_G3PDH"/>
    <property type="match status" value="1"/>
</dbReference>
<dbReference type="InterPro" id="IPR013328">
    <property type="entry name" value="6PGD_dom2"/>
</dbReference>
<evidence type="ECO:0000256" key="1">
    <source>
        <dbReference type="ARBA" id="ARBA00011009"/>
    </source>
</evidence>
<evidence type="ECO:0000256" key="8">
    <source>
        <dbReference type="ARBA" id="ARBA00023264"/>
    </source>
</evidence>
<dbReference type="GO" id="GO:0051287">
    <property type="term" value="F:NAD binding"/>
    <property type="evidence" value="ECO:0007669"/>
    <property type="project" value="InterPro"/>
</dbReference>
<dbReference type="Gene3D" id="1.10.1040.10">
    <property type="entry name" value="N-(1-d-carboxylethyl)-l-norvaline Dehydrogenase, domain 2"/>
    <property type="match status" value="1"/>
</dbReference>
<feature type="binding site" evidence="13">
    <location>
        <position position="208"/>
    </location>
    <ligand>
        <name>sn-glycerol 3-phosphate</name>
        <dbReference type="ChEBI" id="CHEBI:57597"/>
    </ligand>
</feature>
<dbReference type="GO" id="GO:0141152">
    <property type="term" value="F:glycerol-3-phosphate dehydrogenase (NAD+) activity"/>
    <property type="evidence" value="ECO:0007669"/>
    <property type="project" value="RHEA"/>
</dbReference>
<dbReference type="SUPFAM" id="SSF48179">
    <property type="entry name" value="6-phosphogluconate dehydrogenase C-terminal domain-like"/>
    <property type="match status" value="1"/>
</dbReference>
<comment type="catalytic activity">
    <reaction evidence="9">
        <text>sn-glycerol 3-phosphate + NADP(+) = dihydroxyacetone phosphate + NADPH + H(+)</text>
        <dbReference type="Rhea" id="RHEA:11096"/>
        <dbReference type="ChEBI" id="CHEBI:15378"/>
        <dbReference type="ChEBI" id="CHEBI:57597"/>
        <dbReference type="ChEBI" id="CHEBI:57642"/>
        <dbReference type="ChEBI" id="CHEBI:57783"/>
        <dbReference type="ChEBI" id="CHEBI:58349"/>
        <dbReference type="EC" id="1.1.1.94"/>
    </reaction>
    <physiologicalReaction direction="right-to-left" evidence="9">
        <dbReference type="Rhea" id="RHEA:11098"/>
    </physiologicalReaction>
</comment>
<feature type="binding site" evidence="13">
    <location>
        <position position="271"/>
    </location>
    <ligand>
        <name>sn-glycerol 3-phosphate</name>
        <dbReference type="ChEBI" id="CHEBI:57597"/>
    </ligand>
</feature>
<dbReference type="GO" id="GO:0046168">
    <property type="term" value="P:glycerol-3-phosphate catabolic process"/>
    <property type="evidence" value="ECO:0007669"/>
    <property type="project" value="InterPro"/>
</dbReference>
<dbReference type="Gene3D" id="3.40.50.720">
    <property type="entry name" value="NAD(P)-binding Rossmann-like Domain"/>
    <property type="match status" value="1"/>
</dbReference>
<dbReference type="GO" id="GO:0005975">
    <property type="term" value="P:carbohydrate metabolic process"/>
    <property type="evidence" value="ECO:0007669"/>
    <property type="project" value="InterPro"/>
</dbReference>
<dbReference type="GO" id="GO:0046167">
    <property type="term" value="P:glycerol-3-phosphate biosynthetic process"/>
    <property type="evidence" value="ECO:0007669"/>
    <property type="project" value="UniProtKB-UniRule"/>
</dbReference>
<feature type="binding site" evidence="13">
    <location>
        <position position="261"/>
    </location>
    <ligand>
        <name>sn-glycerol 3-phosphate</name>
        <dbReference type="ChEBI" id="CHEBI:57597"/>
    </ligand>
</feature>
<keyword evidence="8 13" id="KW-1208">Phospholipid metabolism</keyword>
<dbReference type="PIRSF" id="PIRSF000114">
    <property type="entry name" value="Glycerol-3-P_dh"/>
    <property type="match status" value="1"/>
</dbReference>
<evidence type="ECO:0000256" key="5">
    <source>
        <dbReference type="ARBA" id="ARBA00023027"/>
    </source>
</evidence>
<feature type="binding site" evidence="13">
    <location>
        <position position="272"/>
    </location>
    <ligand>
        <name>sn-glycerol 3-phosphate</name>
        <dbReference type="ChEBI" id="CHEBI:57597"/>
    </ligand>
</feature>
<feature type="binding site" evidence="16">
    <location>
        <position position="272"/>
    </location>
    <ligand>
        <name>NAD(+)</name>
        <dbReference type="ChEBI" id="CHEBI:57540"/>
    </ligand>
</feature>
<feature type="binding site" evidence="13">
    <location>
        <position position="17"/>
    </location>
    <ligand>
        <name>NADPH</name>
        <dbReference type="ChEBI" id="CHEBI:57783"/>
    </ligand>
</feature>
<dbReference type="AlphaFoldDB" id="A0A1M5RDY5"/>
<evidence type="ECO:0000256" key="11">
    <source>
        <dbReference type="ARBA" id="ARBA00069372"/>
    </source>
</evidence>
<keyword evidence="13" id="KW-0547">Nucleotide-binding</keyword>
<dbReference type="GO" id="GO:0005829">
    <property type="term" value="C:cytosol"/>
    <property type="evidence" value="ECO:0007669"/>
    <property type="project" value="TreeGrafter"/>
</dbReference>
<keyword evidence="2 13" id="KW-0444">Lipid biosynthesis</keyword>
<comment type="function">
    <text evidence="13">Catalyzes the reduction of the glycolytic intermediate dihydroxyacetone phosphate (DHAP) to sn-glycerol 3-phosphate (G3P), the key precursor for phospholipid synthesis.</text>
</comment>
<evidence type="ECO:0000313" key="21">
    <source>
        <dbReference type="EMBL" id="SHH24481.1"/>
    </source>
</evidence>
<dbReference type="InterPro" id="IPR008927">
    <property type="entry name" value="6-PGluconate_DH-like_C_sf"/>
</dbReference>
<feature type="binding site" evidence="13">
    <location>
        <position position="155"/>
    </location>
    <ligand>
        <name>sn-glycerol 3-phosphate</name>
        <dbReference type="ChEBI" id="CHEBI:57597"/>
    </ligand>
</feature>
<organism evidence="21 22">
    <name type="scientific">Pollutimonas bauzanensis</name>
    <dbReference type="NCBI Taxonomy" id="658167"/>
    <lineage>
        <taxon>Bacteria</taxon>
        <taxon>Pseudomonadati</taxon>
        <taxon>Pseudomonadota</taxon>
        <taxon>Betaproteobacteria</taxon>
        <taxon>Burkholderiales</taxon>
        <taxon>Alcaligenaceae</taxon>
        <taxon>Pollutimonas</taxon>
    </lineage>
</organism>
<feature type="binding site" evidence="16">
    <location>
        <begin position="14"/>
        <end position="19"/>
    </location>
    <ligand>
        <name>NAD(+)</name>
        <dbReference type="ChEBI" id="CHEBI:57540"/>
    </ligand>
</feature>
<keyword evidence="7 13" id="KW-0594">Phospholipid biosynthesis</keyword>
<comment type="subcellular location">
    <subcellularLocation>
        <location evidence="13">Cytoplasm</location>
    </subcellularLocation>
</comment>
<dbReference type="FunFam" id="3.40.50.720:FF:000019">
    <property type="entry name" value="Glycerol-3-phosphate dehydrogenase [NAD(P)+]"/>
    <property type="match status" value="1"/>
</dbReference>
<feature type="binding site" evidence="16">
    <location>
        <position position="157"/>
    </location>
    <ligand>
        <name>NAD(+)</name>
        <dbReference type="ChEBI" id="CHEBI:57540"/>
    </ligand>
</feature>
<evidence type="ECO:0000256" key="4">
    <source>
        <dbReference type="ARBA" id="ARBA00023002"/>
    </source>
</evidence>
<feature type="domain" description="Glycerol-3-phosphate dehydrogenase NAD-dependent N-terminal" evidence="19">
    <location>
        <begin position="10"/>
        <end position="174"/>
    </location>
</feature>
<dbReference type="EC" id="1.1.1.94" evidence="10 13"/>
<dbReference type="InterPro" id="IPR006109">
    <property type="entry name" value="G3P_DH_NAD-dep_C"/>
</dbReference>
<feature type="binding site" evidence="13">
    <location>
        <position position="273"/>
    </location>
    <ligand>
        <name>sn-glycerol 3-phosphate</name>
        <dbReference type="ChEBI" id="CHEBI:57597"/>
    </ligand>
</feature>
<evidence type="ECO:0000259" key="19">
    <source>
        <dbReference type="Pfam" id="PF01210"/>
    </source>
</evidence>
<dbReference type="Proteomes" id="UP000184226">
    <property type="component" value="Unassembled WGS sequence"/>
</dbReference>
<dbReference type="NCBIfam" id="NF000942">
    <property type="entry name" value="PRK00094.1-4"/>
    <property type="match status" value="1"/>
</dbReference>
<feature type="binding site" evidence="13">
    <location>
        <position position="157"/>
    </location>
    <ligand>
        <name>NADPH</name>
        <dbReference type="ChEBI" id="CHEBI:57783"/>
    </ligand>
</feature>
<keyword evidence="3 13" id="KW-0521">NADP</keyword>
<dbReference type="PANTHER" id="PTHR11728">
    <property type="entry name" value="GLYCEROL-3-PHOSPHATE DEHYDROGENASE"/>
    <property type="match status" value="1"/>
</dbReference>
<reference evidence="21 22" key="1">
    <citation type="submission" date="2016-11" db="EMBL/GenBank/DDBJ databases">
        <authorList>
            <person name="Jaros S."/>
            <person name="Januszkiewicz K."/>
            <person name="Wedrychowicz H."/>
        </authorList>
    </citation>
    <scope>NUCLEOTIDE SEQUENCE [LARGE SCALE GENOMIC DNA]</scope>
    <source>
        <strain evidence="21 22">CGMCC 1.10190</strain>
    </source>
</reference>
<comment type="caution">
    <text evidence="13">Lacks conserved residue(s) required for the propagation of feature annotation.</text>
</comment>
<evidence type="ECO:0000256" key="13">
    <source>
        <dbReference type="HAMAP-Rule" id="MF_00394"/>
    </source>
</evidence>
<dbReference type="GO" id="GO:0006650">
    <property type="term" value="P:glycerophospholipid metabolic process"/>
    <property type="evidence" value="ECO:0007669"/>
    <property type="project" value="UniProtKB-UniRule"/>
</dbReference>
<comment type="catalytic activity">
    <reaction evidence="13">
        <text>sn-glycerol 3-phosphate + NAD(+) = dihydroxyacetone phosphate + NADH + H(+)</text>
        <dbReference type="Rhea" id="RHEA:11092"/>
        <dbReference type="ChEBI" id="CHEBI:15378"/>
        <dbReference type="ChEBI" id="CHEBI:57540"/>
        <dbReference type="ChEBI" id="CHEBI:57597"/>
        <dbReference type="ChEBI" id="CHEBI:57642"/>
        <dbReference type="ChEBI" id="CHEBI:57945"/>
        <dbReference type="EC" id="1.1.1.94"/>
    </reaction>
</comment>
<evidence type="ECO:0000259" key="20">
    <source>
        <dbReference type="Pfam" id="PF07479"/>
    </source>
</evidence>
<dbReference type="FunFam" id="1.10.1040.10:FF:000001">
    <property type="entry name" value="Glycerol-3-phosphate dehydrogenase [NAD(P)+]"/>
    <property type="match status" value="1"/>
</dbReference>
<dbReference type="Pfam" id="PF01210">
    <property type="entry name" value="NAD_Gly3P_dh_N"/>
    <property type="match status" value="1"/>
</dbReference>
<dbReference type="RefSeq" id="WP_073102142.1">
    <property type="nucleotide sequence ID" value="NZ_FQXE01000002.1"/>
</dbReference>
<dbReference type="OrthoDB" id="9812273at2"/>
<dbReference type="InterPro" id="IPR036291">
    <property type="entry name" value="NAD(P)-bd_dom_sf"/>
</dbReference>
<dbReference type="InterPro" id="IPR006168">
    <property type="entry name" value="G3P_DH_NAD-dep"/>
</dbReference>
<keyword evidence="18" id="KW-0732">Signal</keyword>
<dbReference type="GO" id="GO:0008654">
    <property type="term" value="P:phospholipid biosynthetic process"/>
    <property type="evidence" value="ECO:0007669"/>
    <property type="project" value="UniProtKB-KW"/>
</dbReference>
<feature type="binding site" evidence="15">
    <location>
        <position position="122"/>
    </location>
    <ligand>
        <name>substrate</name>
    </ligand>
</feature>
<evidence type="ECO:0000256" key="10">
    <source>
        <dbReference type="ARBA" id="ARBA00066687"/>
    </source>
</evidence>
<name>A0A1M5RDY5_9BURK</name>
<keyword evidence="5 13" id="KW-0520">NAD</keyword>
<feature type="signal peptide" evidence="18">
    <location>
        <begin position="1"/>
        <end position="23"/>
    </location>
</feature>
<dbReference type="STRING" id="658167.SAMN04488135_102548"/>
<accession>A0A1M5RDY5</accession>
<feature type="binding site" evidence="13">
    <location>
        <position position="122"/>
    </location>
    <ligand>
        <name>sn-glycerol 3-phosphate</name>
        <dbReference type="ChEBI" id="CHEBI:57597"/>
    </ligand>
</feature>